<name>A0ABU9RUF0_9BURK</name>
<protein>
    <submittedName>
        <fullName evidence="2">Uncharacterized protein</fullName>
    </submittedName>
</protein>
<dbReference type="EMBL" id="JAYMRV010000006">
    <property type="protein sequence ID" value="MEM5423705.1"/>
    <property type="molecule type" value="Genomic_DNA"/>
</dbReference>
<gene>
    <name evidence="2" type="ORF">VSR73_21875</name>
</gene>
<evidence type="ECO:0000313" key="2">
    <source>
        <dbReference type="EMBL" id="MEM5423705.1"/>
    </source>
</evidence>
<evidence type="ECO:0000313" key="3">
    <source>
        <dbReference type="Proteomes" id="UP001489897"/>
    </source>
</evidence>
<dbReference type="Proteomes" id="UP001489897">
    <property type="component" value="Unassembled WGS sequence"/>
</dbReference>
<keyword evidence="3" id="KW-1185">Reference proteome</keyword>
<proteinExistence type="predicted"/>
<evidence type="ECO:0000256" key="1">
    <source>
        <dbReference type="SAM" id="MobiDB-lite"/>
    </source>
</evidence>
<accession>A0ABU9RUF0</accession>
<organism evidence="2 3">
    <name type="scientific">Paraburkholderia ferrariae</name>
    <dbReference type="NCBI Taxonomy" id="386056"/>
    <lineage>
        <taxon>Bacteria</taxon>
        <taxon>Pseudomonadati</taxon>
        <taxon>Pseudomonadota</taxon>
        <taxon>Betaproteobacteria</taxon>
        <taxon>Burkholderiales</taxon>
        <taxon>Burkholderiaceae</taxon>
        <taxon>Paraburkholderia</taxon>
    </lineage>
</organism>
<reference evidence="2 3" key="1">
    <citation type="submission" date="2024-01" db="EMBL/GenBank/DDBJ databases">
        <title>The diversity of rhizobia nodulating Mimosa spp. in eleven states of Brazil covering several biomes is determined by host plant, location, and edaphic factors.</title>
        <authorList>
            <person name="Rouws L."/>
            <person name="Barauna A."/>
            <person name="Beukes C."/>
            <person name="De Faria S.M."/>
            <person name="Gross E."/>
            <person name="Dos Reis Junior F.B."/>
            <person name="Simon M."/>
            <person name="Maluk M."/>
            <person name="Odee D.W."/>
            <person name="Kenicer G."/>
            <person name="Young J.P.W."/>
            <person name="Reis V.M."/>
            <person name="Zilli J."/>
            <person name="James E.K."/>
        </authorList>
    </citation>
    <scope>NUCLEOTIDE SEQUENCE [LARGE SCALE GENOMIC DNA]</scope>
    <source>
        <strain evidence="2 3">JPY167</strain>
    </source>
</reference>
<dbReference type="RefSeq" id="WP_342923528.1">
    <property type="nucleotide sequence ID" value="NZ_JAYMRV010000006.1"/>
</dbReference>
<sequence>MQSPYDLPRFRRVQMEPATPPKKNDPGGGAEPDERESGAPQAEPHELPDLPEPAEVGEDG</sequence>
<feature type="region of interest" description="Disordered" evidence="1">
    <location>
        <begin position="1"/>
        <end position="60"/>
    </location>
</feature>
<comment type="caution">
    <text evidence="2">The sequence shown here is derived from an EMBL/GenBank/DDBJ whole genome shotgun (WGS) entry which is preliminary data.</text>
</comment>